<evidence type="ECO:0000313" key="8">
    <source>
        <dbReference type="Proteomes" id="UP000633365"/>
    </source>
</evidence>
<dbReference type="InterPro" id="IPR001182">
    <property type="entry name" value="FtsW/RodA"/>
</dbReference>
<evidence type="ECO:0000256" key="6">
    <source>
        <dbReference type="SAM" id="Phobius"/>
    </source>
</evidence>
<evidence type="ECO:0000313" key="7">
    <source>
        <dbReference type="EMBL" id="MBK6088709.1"/>
    </source>
</evidence>
<keyword evidence="5 6" id="KW-0472">Membrane</keyword>
<dbReference type="EMBL" id="JAEQMG010000079">
    <property type="protein sequence ID" value="MBK6088709.1"/>
    <property type="molecule type" value="Genomic_DNA"/>
</dbReference>
<comment type="subcellular location">
    <subcellularLocation>
        <location evidence="1">Membrane</location>
        <topology evidence="1">Multi-pass membrane protein</topology>
    </subcellularLocation>
</comment>
<gene>
    <name evidence="7" type="ORF">JKK62_08615</name>
</gene>
<keyword evidence="8" id="KW-1185">Reference proteome</keyword>
<evidence type="ECO:0000256" key="2">
    <source>
        <dbReference type="ARBA" id="ARBA00022692"/>
    </source>
</evidence>
<dbReference type="RefSeq" id="WP_201427571.1">
    <property type="nucleotide sequence ID" value="NZ_JAEQMG010000079.1"/>
</dbReference>
<feature type="transmembrane region" description="Helical" evidence="6">
    <location>
        <begin position="80"/>
        <end position="100"/>
    </location>
</feature>
<evidence type="ECO:0000256" key="4">
    <source>
        <dbReference type="ARBA" id="ARBA00022989"/>
    </source>
</evidence>
<keyword evidence="4 6" id="KW-1133">Transmembrane helix</keyword>
<feature type="transmembrane region" description="Helical" evidence="6">
    <location>
        <begin position="138"/>
        <end position="155"/>
    </location>
</feature>
<evidence type="ECO:0000256" key="1">
    <source>
        <dbReference type="ARBA" id="ARBA00004141"/>
    </source>
</evidence>
<reference evidence="7" key="1">
    <citation type="submission" date="2021-01" db="EMBL/GenBank/DDBJ databases">
        <title>Genome public.</title>
        <authorList>
            <person name="Liu C."/>
            <person name="Sun Q."/>
        </authorList>
    </citation>
    <scope>NUCLEOTIDE SEQUENCE</scope>
    <source>
        <strain evidence="7">M6</strain>
    </source>
</reference>
<dbReference type="GO" id="GO:0051301">
    <property type="term" value="P:cell division"/>
    <property type="evidence" value="ECO:0007669"/>
    <property type="project" value="InterPro"/>
</dbReference>
<feature type="transmembrane region" description="Helical" evidence="6">
    <location>
        <begin position="243"/>
        <end position="261"/>
    </location>
</feature>
<feature type="transmembrane region" description="Helical" evidence="6">
    <location>
        <begin position="215"/>
        <end position="231"/>
    </location>
</feature>
<dbReference type="Pfam" id="PF01098">
    <property type="entry name" value="FTSW_RODA_SPOVE"/>
    <property type="match status" value="1"/>
</dbReference>
<name>A0A935C1C5_9FIRM</name>
<feature type="transmembrane region" description="Helical" evidence="6">
    <location>
        <begin position="193"/>
        <end position="209"/>
    </location>
</feature>
<feature type="transmembrane region" description="Helical" evidence="6">
    <location>
        <begin position="351"/>
        <end position="369"/>
    </location>
</feature>
<dbReference type="InterPro" id="IPR047928">
    <property type="entry name" value="Perm_prefix_1"/>
</dbReference>
<keyword evidence="2 6" id="KW-0812">Transmembrane</keyword>
<organism evidence="7 8">
    <name type="scientific">Ruminococcus difficilis</name>
    <dbReference type="NCBI Taxonomy" id="2763069"/>
    <lineage>
        <taxon>Bacteria</taxon>
        <taxon>Bacillati</taxon>
        <taxon>Bacillota</taxon>
        <taxon>Clostridia</taxon>
        <taxon>Eubacteriales</taxon>
        <taxon>Oscillospiraceae</taxon>
        <taxon>Ruminococcus</taxon>
    </lineage>
</organism>
<feature type="transmembrane region" description="Helical" evidence="6">
    <location>
        <begin position="321"/>
        <end position="339"/>
    </location>
</feature>
<evidence type="ECO:0000256" key="5">
    <source>
        <dbReference type="ARBA" id="ARBA00023136"/>
    </source>
</evidence>
<dbReference type="NCBIfam" id="NF038403">
    <property type="entry name" value="perm_prefix_1"/>
    <property type="match status" value="1"/>
</dbReference>
<feature type="transmembrane region" description="Helical" evidence="6">
    <location>
        <begin position="106"/>
        <end position="126"/>
    </location>
</feature>
<evidence type="ECO:0000256" key="3">
    <source>
        <dbReference type="ARBA" id="ARBA00022960"/>
    </source>
</evidence>
<dbReference type="GO" id="GO:0016020">
    <property type="term" value="C:membrane"/>
    <property type="evidence" value="ECO:0007669"/>
    <property type="project" value="UniProtKB-SubCell"/>
</dbReference>
<protein>
    <submittedName>
        <fullName evidence="7">FtsW/RodA/SpoVE family cell cycle protein</fullName>
    </submittedName>
</protein>
<accession>A0A935C1C5</accession>
<feature type="transmembrane region" description="Helical" evidence="6">
    <location>
        <begin position="375"/>
        <end position="403"/>
    </location>
</feature>
<feature type="transmembrane region" description="Helical" evidence="6">
    <location>
        <begin position="161"/>
        <end position="181"/>
    </location>
</feature>
<dbReference type="AlphaFoldDB" id="A0A935C1C5"/>
<dbReference type="Proteomes" id="UP000633365">
    <property type="component" value="Unassembled WGS sequence"/>
</dbReference>
<dbReference type="GO" id="GO:0008360">
    <property type="term" value="P:regulation of cell shape"/>
    <property type="evidence" value="ECO:0007669"/>
    <property type="project" value="UniProtKB-KW"/>
</dbReference>
<proteinExistence type="predicted"/>
<sequence>MQEYNSPEEYIKDVQRYIRWSRAKVVATRELSDHINDQYDALRENGLNQKEAMRKAIEEMGDADVVGTELDIVHRPKVNWLLLLIAGVLLLSGILISAMLTSISLTVPKIIGIVLGVCVAAFLYFIDYTVLIRFPRALYGLLSLAAIFGLLYELWNGFAPLGYGFLFYLLLCYPIVLVGILFYEKNSESETKIIHYWLYAIFPLTLALINQAFPVFVLLLACELFIFCCGLKLKWLKWNRVNIFGVACMLIFLIIGVYLLSRFYHLFRLQENTGYLQQLDFFSVFREAELIGKSGMPVDVKVMSYFYDHPITLLLYEYGKFSLIFLLFVFGILFAILYRTSKKQDTEVGKLLTNTVLLIYILRIVFTALSDIGVLPNFFMCVPFVVTGGMFIIYDMALVGIILSVNRNESIAKDWIKLKSKRNAAKNGGQL</sequence>
<comment type="caution">
    <text evidence="7">The sequence shown here is derived from an EMBL/GenBank/DDBJ whole genome shotgun (WGS) entry which is preliminary data.</text>
</comment>
<keyword evidence="3" id="KW-0133">Cell shape</keyword>